<feature type="compositionally biased region" description="Polar residues" evidence="1">
    <location>
        <begin position="16"/>
        <end position="26"/>
    </location>
</feature>
<keyword evidence="4" id="KW-1185">Reference proteome</keyword>
<feature type="region of interest" description="Disordered" evidence="1">
    <location>
        <begin position="1"/>
        <end position="26"/>
    </location>
</feature>
<sequence length="110" mass="12511">MARTDSLVPYRETSKTEQPSSAASTKFPNNVCDDLLSEILVRLDFRSAIRCSSICKRLFSLISSPQYIRSFVNRKKQQQQQQRNSDSLPFLPIENYTADAIPMATGTIYD</sequence>
<evidence type="ECO:0000313" key="3">
    <source>
        <dbReference type="EMBL" id="GMN66878.1"/>
    </source>
</evidence>
<comment type="caution">
    <text evidence="3">The sequence shown here is derived from an EMBL/GenBank/DDBJ whole genome shotgun (WGS) entry which is preliminary data.</text>
</comment>
<dbReference type="Pfam" id="PF00646">
    <property type="entry name" value="F-box"/>
    <property type="match status" value="1"/>
</dbReference>
<evidence type="ECO:0000256" key="1">
    <source>
        <dbReference type="SAM" id="MobiDB-lite"/>
    </source>
</evidence>
<proteinExistence type="predicted"/>
<dbReference type="Proteomes" id="UP001187192">
    <property type="component" value="Unassembled WGS sequence"/>
</dbReference>
<dbReference type="Gene3D" id="1.20.1280.50">
    <property type="match status" value="1"/>
</dbReference>
<dbReference type="SUPFAM" id="SSF81383">
    <property type="entry name" value="F-box domain"/>
    <property type="match status" value="1"/>
</dbReference>
<evidence type="ECO:0000313" key="4">
    <source>
        <dbReference type="Proteomes" id="UP001187192"/>
    </source>
</evidence>
<reference evidence="3" key="1">
    <citation type="submission" date="2023-07" db="EMBL/GenBank/DDBJ databases">
        <title>draft genome sequence of fig (Ficus carica).</title>
        <authorList>
            <person name="Takahashi T."/>
            <person name="Nishimura K."/>
        </authorList>
    </citation>
    <scope>NUCLEOTIDE SEQUENCE</scope>
</reference>
<dbReference type="EMBL" id="BTGU01000375">
    <property type="protein sequence ID" value="GMN66878.1"/>
    <property type="molecule type" value="Genomic_DNA"/>
</dbReference>
<dbReference type="InterPro" id="IPR001810">
    <property type="entry name" value="F-box_dom"/>
</dbReference>
<gene>
    <name evidence="3" type="ORF">TIFTF001_035947</name>
</gene>
<accession>A0AA88E3A3</accession>
<organism evidence="3 4">
    <name type="scientific">Ficus carica</name>
    <name type="common">Common fig</name>
    <dbReference type="NCBI Taxonomy" id="3494"/>
    <lineage>
        <taxon>Eukaryota</taxon>
        <taxon>Viridiplantae</taxon>
        <taxon>Streptophyta</taxon>
        <taxon>Embryophyta</taxon>
        <taxon>Tracheophyta</taxon>
        <taxon>Spermatophyta</taxon>
        <taxon>Magnoliopsida</taxon>
        <taxon>eudicotyledons</taxon>
        <taxon>Gunneridae</taxon>
        <taxon>Pentapetalae</taxon>
        <taxon>rosids</taxon>
        <taxon>fabids</taxon>
        <taxon>Rosales</taxon>
        <taxon>Moraceae</taxon>
        <taxon>Ficeae</taxon>
        <taxon>Ficus</taxon>
    </lineage>
</organism>
<name>A0AA88E3A3_FICCA</name>
<feature type="domain" description="F-box" evidence="2">
    <location>
        <begin position="31"/>
        <end position="66"/>
    </location>
</feature>
<evidence type="ECO:0000259" key="2">
    <source>
        <dbReference type="Pfam" id="PF00646"/>
    </source>
</evidence>
<protein>
    <recommendedName>
        <fullName evidence="2">F-box domain-containing protein</fullName>
    </recommendedName>
</protein>
<dbReference type="AlphaFoldDB" id="A0AA88E3A3"/>
<dbReference type="InterPro" id="IPR036047">
    <property type="entry name" value="F-box-like_dom_sf"/>
</dbReference>